<dbReference type="EMBL" id="JABFUD020000003">
    <property type="protein sequence ID" value="KAI5081983.1"/>
    <property type="molecule type" value="Genomic_DNA"/>
</dbReference>
<keyword evidence="2" id="KW-1185">Reference proteome</keyword>
<evidence type="ECO:0000313" key="1">
    <source>
        <dbReference type="EMBL" id="KAI5081983.1"/>
    </source>
</evidence>
<comment type="caution">
    <text evidence="1">The sequence shown here is derived from an EMBL/GenBank/DDBJ whole genome shotgun (WGS) entry which is preliminary data.</text>
</comment>
<evidence type="ECO:0000313" key="2">
    <source>
        <dbReference type="Proteomes" id="UP000886520"/>
    </source>
</evidence>
<reference evidence="1" key="1">
    <citation type="submission" date="2021-01" db="EMBL/GenBank/DDBJ databases">
        <title>Adiantum capillus-veneris genome.</title>
        <authorList>
            <person name="Fang Y."/>
            <person name="Liao Q."/>
        </authorList>
    </citation>
    <scope>NUCLEOTIDE SEQUENCE</scope>
    <source>
        <strain evidence="1">H3</strain>
        <tissue evidence="1">Leaf</tissue>
    </source>
</reference>
<gene>
    <name evidence="1" type="ORF">GOP47_0001726</name>
</gene>
<dbReference type="Proteomes" id="UP000886520">
    <property type="component" value="Chromosome 2"/>
</dbReference>
<accession>A0A9D4ZNC5</accession>
<dbReference type="AlphaFoldDB" id="A0A9D4ZNC5"/>
<sequence>MSRPRRNNETLAMMSGPRRIKVMLAFTIGKSMARPCLPAWSNPDKESTTRMMLLVDSRCVD</sequence>
<name>A0A9D4ZNC5_ADICA</name>
<protein>
    <submittedName>
        <fullName evidence="1">Uncharacterized protein</fullName>
    </submittedName>
</protein>
<proteinExistence type="predicted"/>
<organism evidence="1 2">
    <name type="scientific">Adiantum capillus-veneris</name>
    <name type="common">Maidenhair fern</name>
    <dbReference type="NCBI Taxonomy" id="13818"/>
    <lineage>
        <taxon>Eukaryota</taxon>
        <taxon>Viridiplantae</taxon>
        <taxon>Streptophyta</taxon>
        <taxon>Embryophyta</taxon>
        <taxon>Tracheophyta</taxon>
        <taxon>Polypodiopsida</taxon>
        <taxon>Polypodiidae</taxon>
        <taxon>Polypodiales</taxon>
        <taxon>Pteridineae</taxon>
        <taxon>Pteridaceae</taxon>
        <taxon>Vittarioideae</taxon>
        <taxon>Adiantum</taxon>
    </lineage>
</organism>